<evidence type="ECO:0000313" key="3">
    <source>
        <dbReference type="EMBL" id="SHG30528.1"/>
    </source>
</evidence>
<keyword evidence="2" id="KW-1133">Transmembrane helix</keyword>
<feature type="transmembrane region" description="Helical" evidence="2">
    <location>
        <begin position="389"/>
        <end position="408"/>
    </location>
</feature>
<evidence type="ECO:0008006" key="5">
    <source>
        <dbReference type="Google" id="ProtNLM"/>
    </source>
</evidence>
<dbReference type="InterPro" id="IPR011990">
    <property type="entry name" value="TPR-like_helical_dom_sf"/>
</dbReference>
<evidence type="ECO:0000256" key="1">
    <source>
        <dbReference type="SAM" id="Coils"/>
    </source>
</evidence>
<dbReference type="Proteomes" id="UP000184020">
    <property type="component" value="Unassembled WGS sequence"/>
</dbReference>
<name>A0A1M5IQC6_9FLAO</name>
<dbReference type="EMBL" id="FQWF01000004">
    <property type="protein sequence ID" value="SHG30528.1"/>
    <property type="molecule type" value="Genomic_DNA"/>
</dbReference>
<dbReference type="AlphaFoldDB" id="A0A1M5IQC6"/>
<keyword evidence="2" id="KW-0472">Membrane</keyword>
<dbReference type="RefSeq" id="WP_073018179.1">
    <property type="nucleotide sequence ID" value="NZ_FQWF01000004.1"/>
</dbReference>
<accession>A0A1M5IQC6</accession>
<proteinExistence type="predicted"/>
<dbReference type="GO" id="GO:0006355">
    <property type="term" value="P:regulation of DNA-templated transcription"/>
    <property type="evidence" value="ECO:0007669"/>
    <property type="project" value="InterPro"/>
</dbReference>
<keyword evidence="1" id="KW-0175">Coiled coil</keyword>
<keyword evidence="2" id="KW-0812">Transmembrane</keyword>
<dbReference type="SUPFAM" id="SSF46894">
    <property type="entry name" value="C-terminal effector domain of the bipartite response regulators"/>
    <property type="match status" value="1"/>
</dbReference>
<sequence length="584" mass="68479">MSFFKHLFPIICLATPFFCEGQKVLSSDEALKEYNIISASMEKSFPKGHFRTFLRESFTELQLQTYLAQHYKRLDLLFLIDNHYAFKMHCYLQAGNWFKEIGFPIESIKWYNVFFEYYNGYSNKLTSDEKNTFVQNITFSYSSLADNYAKVNKLDSAALAHKKNIKFIKNHDNIYNPSAYNNYGLFFYLNKKELDSALLYYNKAYQITLKKFPNHSLLGSIRDNMADVYIDKNQPEKALPLYKSNFDLYSFFKNEITERYDLPRIISAGTQVIETEVKLKQLVQAEQTFKRLQNIIVNLKFENDLNPSSKLEILKARGILYRAQGNFKQSDEVALKQIFLIDSINIVSETADKKWQEELNTISLNRVALNFKIDRIMKENKINSQRSKLWIVSILSIFLICFLIALYFRRKGLIILAKNKLLIAEQNSKLTELKNKQLESEIDSKKRDLSDFAISLTQNQEWAKELAEKIKHIKTTTSNEQLALLTVLEKEILNKITVDNDTQEFFERLDKLSDLFYSKLTKQFTKLSKNEIRLCSLLRLKMDSRSIATLQNISLASFNTCRYRLRKKLNLHEGVDLDDFIQNL</sequence>
<keyword evidence="4" id="KW-1185">Reference proteome</keyword>
<dbReference type="SUPFAM" id="SSF48452">
    <property type="entry name" value="TPR-like"/>
    <property type="match status" value="1"/>
</dbReference>
<dbReference type="OrthoDB" id="1090267at2"/>
<organism evidence="3 4">
    <name type="scientific">Flavobacterium micromati</name>
    <dbReference type="NCBI Taxonomy" id="229205"/>
    <lineage>
        <taxon>Bacteria</taxon>
        <taxon>Pseudomonadati</taxon>
        <taxon>Bacteroidota</taxon>
        <taxon>Flavobacteriia</taxon>
        <taxon>Flavobacteriales</taxon>
        <taxon>Flavobacteriaceae</taxon>
        <taxon>Flavobacterium</taxon>
    </lineage>
</organism>
<feature type="coiled-coil region" evidence="1">
    <location>
        <begin position="416"/>
        <end position="448"/>
    </location>
</feature>
<dbReference type="STRING" id="229205.SAMN05444372_104199"/>
<gene>
    <name evidence="3" type="ORF">SAMN05444372_104199</name>
</gene>
<evidence type="ECO:0000313" key="4">
    <source>
        <dbReference type="Proteomes" id="UP000184020"/>
    </source>
</evidence>
<reference evidence="4" key="1">
    <citation type="submission" date="2016-11" db="EMBL/GenBank/DDBJ databases">
        <authorList>
            <person name="Varghese N."/>
            <person name="Submissions S."/>
        </authorList>
    </citation>
    <scope>NUCLEOTIDE SEQUENCE [LARGE SCALE GENOMIC DNA]</scope>
    <source>
        <strain evidence="4">DSM 17659</strain>
    </source>
</reference>
<protein>
    <recommendedName>
        <fullName evidence="5">Tetratricopeptide repeat-containing protein</fullName>
    </recommendedName>
</protein>
<dbReference type="InterPro" id="IPR016032">
    <property type="entry name" value="Sig_transdc_resp-reg_C-effctor"/>
</dbReference>
<dbReference type="Gene3D" id="1.25.40.10">
    <property type="entry name" value="Tetratricopeptide repeat domain"/>
    <property type="match status" value="1"/>
</dbReference>
<dbReference type="GO" id="GO:0003677">
    <property type="term" value="F:DNA binding"/>
    <property type="evidence" value="ECO:0007669"/>
    <property type="project" value="InterPro"/>
</dbReference>
<evidence type="ECO:0000256" key="2">
    <source>
        <dbReference type="SAM" id="Phobius"/>
    </source>
</evidence>